<gene>
    <name evidence="7" type="ORF">FFZ77_16840</name>
</gene>
<dbReference type="EMBL" id="VDEQ01000182">
    <property type="protein sequence ID" value="MQS37232.1"/>
    <property type="molecule type" value="Genomic_DNA"/>
</dbReference>
<comment type="function">
    <text evidence="1">Acyltransferase required for the direct transfer of medium- to long-chain fatty acyl moieties from a carrier protein (MbtL) on to the epsilon-amino group of lysine residue in the mycobactin core.</text>
</comment>
<accession>A0ABW9NV98</accession>
<proteinExistence type="predicted"/>
<dbReference type="Gene3D" id="3.40.630.30">
    <property type="match status" value="1"/>
</dbReference>
<dbReference type="PANTHER" id="PTHR31438:SF1">
    <property type="entry name" value="LYSINE N-ACYLTRANSFERASE C17G9.06C-RELATED"/>
    <property type="match status" value="1"/>
</dbReference>
<evidence type="ECO:0000256" key="4">
    <source>
        <dbReference type="ARBA" id="ARBA00031122"/>
    </source>
</evidence>
<dbReference type="SUPFAM" id="SSF55729">
    <property type="entry name" value="Acyl-CoA N-acyltransferases (Nat)"/>
    <property type="match status" value="1"/>
</dbReference>
<name>A0ABW9NV98_9ACTN</name>
<dbReference type="InterPro" id="IPR016181">
    <property type="entry name" value="Acyl_CoA_acyltransferase"/>
</dbReference>
<protein>
    <recommendedName>
        <fullName evidence="3">Lysine N-acyltransferase MbtK</fullName>
    </recommendedName>
    <alternativeName>
        <fullName evidence="4">Mycobactin synthase protein K</fullName>
    </alternativeName>
</protein>
<evidence type="ECO:0000256" key="1">
    <source>
        <dbReference type="ARBA" id="ARBA00003818"/>
    </source>
</evidence>
<organism evidence="7 8">
    <name type="scientific">Streptomyces katsurahamanus</name>
    <dbReference type="NCBI Taxonomy" id="2577098"/>
    <lineage>
        <taxon>Bacteria</taxon>
        <taxon>Bacillati</taxon>
        <taxon>Actinomycetota</taxon>
        <taxon>Actinomycetes</taxon>
        <taxon>Kitasatosporales</taxon>
        <taxon>Streptomycetaceae</taxon>
        <taxon>Streptomyces</taxon>
    </lineage>
</organism>
<evidence type="ECO:0000256" key="2">
    <source>
        <dbReference type="ARBA" id="ARBA00005102"/>
    </source>
</evidence>
<evidence type="ECO:0000313" key="7">
    <source>
        <dbReference type="EMBL" id="MQS37232.1"/>
    </source>
</evidence>
<comment type="pathway">
    <text evidence="2">Siderophore biosynthesis; mycobactin biosynthesis.</text>
</comment>
<dbReference type="Pfam" id="PF13523">
    <property type="entry name" value="Acetyltransf_8"/>
    <property type="match status" value="1"/>
</dbReference>
<dbReference type="RefSeq" id="WP_323371803.1">
    <property type="nucleotide sequence ID" value="NZ_VDEQ01000182.1"/>
</dbReference>
<dbReference type="PANTHER" id="PTHR31438">
    <property type="entry name" value="LYSINE N-ACYLTRANSFERASE C17G9.06C-RELATED"/>
    <property type="match status" value="1"/>
</dbReference>
<dbReference type="InterPro" id="IPR019432">
    <property type="entry name" value="Acyltransferase_MbtK/IucB-like"/>
</dbReference>
<dbReference type="SMART" id="SM01006">
    <property type="entry name" value="AlcB"/>
    <property type="match status" value="1"/>
</dbReference>
<feature type="compositionally biased region" description="Basic and acidic residues" evidence="5">
    <location>
        <begin position="26"/>
        <end position="35"/>
    </location>
</feature>
<reference evidence="7 8" key="1">
    <citation type="submission" date="2019-06" db="EMBL/GenBank/DDBJ databases">
        <title>Comparative genomics and metabolomics analyses of clavulanic acid producing Streptomyces species provides insight into specialized metabolism and evolution of beta-lactam biosynthetic gene clusters.</title>
        <authorList>
            <person name="Moore M.A."/>
            <person name="Cruz-Morales P."/>
            <person name="Barona Gomez F."/>
            <person name="Kapil T."/>
        </authorList>
    </citation>
    <scope>NUCLEOTIDE SEQUENCE [LARGE SCALE GENOMIC DNA]</scope>
    <source>
        <strain evidence="7 8">T-272</strain>
    </source>
</reference>
<evidence type="ECO:0000313" key="8">
    <source>
        <dbReference type="Proteomes" id="UP000460558"/>
    </source>
</evidence>
<comment type="caution">
    <text evidence="7">The sequence shown here is derived from an EMBL/GenBank/DDBJ whole genome shotgun (WGS) entry which is preliminary data.</text>
</comment>
<feature type="region of interest" description="Disordered" evidence="5">
    <location>
        <begin position="1"/>
        <end position="35"/>
    </location>
</feature>
<evidence type="ECO:0000256" key="3">
    <source>
        <dbReference type="ARBA" id="ARBA00020586"/>
    </source>
</evidence>
<sequence length="219" mass="23801">MPTDHPARAGTAVREQNERAGTAVREQSEPARTAVHEQRVDGFGAVRIVPLDPAADADLVFGWVTGERARYWGMADHTREQVREVYEYVDSLTTHHAFLAYRDGAPVALFQTYDPAADPVGECYEVLPGDFGVHLLIAPAPDGSGEQQGFTGALLIALIGYAFADPEVRRIVVEPDARNEKAIARLLRAGFVPGPEIDKPEKRALLAFLSRDAVTGLLG</sequence>
<keyword evidence="8" id="KW-1185">Reference proteome</keyword>
<evidence type="ECO:0000256" key="5">
    <source>
        <dbReference type="SAM" id="MobiDB-lite"/>
    </source>
</evidence>
<feature type="domain" description="Acyltransferase MbtK/IucB-like conserved" evidence="6">
    <location>
        <begin position="49"/>
        <end position="97"/>
    </location>
</feature>
<evidence type="ECO:0000259" key="6">
    <source>
        <dbReference type="SMART" id="SM01006"/>
    </source>
</evidence>
<dbReference type="Proteomes" id="UP000460558">
    <property type="component" value="Unassembled WGS sequence"/>
</dbReference>